<accession>A0ACC2AKG2</accession>
<comment type="caution">
    <text evidence="1">The sequence shown here is derived from an EMBL/GenBank/DDBJ whole genome shotgun (WGS) entry which is preliminary data.</text>
</comment>
<organism evidence="1 2">
    <name type="scientific">Diphasiastrum complanatum</name>
    <name type="common">Issler's clubmoss</name>
    <name type="synonym">Lycopodium complanatum</name>
    <dbReference type="NCBI Taxonomy" id="34168"/>
    <lineage>
        <taxon>Eukaryota</taxon>
        <taxon>Viridiplantae</taxon>
        <taxon>Streptophyta</taxon>
        <taxon>Embryophyta</taxon>
        <taxon>Tracheophyta</taxon>
        <taxon>Lycopodiopsida</taxon>
        <taxon>Lycopodiales</taxon>
        <taxon>Lycopodiaceae</taxon>
        <taxon>Lycopodioideae</taxon>
        <taxon>Diphasiastrum</taxon>
    </lineage>
</organism>
<dbReference type="Proteomes" id="UP001162992">
    <property type="component" value="Chromosome 21"/>
</dbReference>
<proteinExistence type="predicted"/>
<keyword evidence="2" id="KW-1185">Reference proteome</keyword>
<evidence type="ECO:0000313" key="1">
    <source>
        <dbReference type="EMBL" id="KAJ7518047.1"/>
    </source>
</evidence>
<reference evidence="2" key="1">
    <citation type="journal article" date="2024" name="Proc. Natl. Acad. Sci. U.S.A.">
        <title>Extraordinary preservation of gene collinearity over three hundred million years revealed in homosporous lycophytes.</title>
        <authorList>
            <person name="Li C."/>
            <person name="Wickell D."/>
            <person name="Kuo L.Y."/>
            <person name="Chen X."/>
            <person name="Nie B."/>
            <person name="Liao X."/>
            <person name="Peng D."/>
            <person name="Ji J."/>
            <person name="Jenkins J."/>
            <person name="Williams M."/>
            <person name="Shu S."/>
            <person name="Plott C."/>
            <person name="Barry K."/>
            <person name="Rajasekar S."/>
            <person name="Grimwood J."/>
            <person name="Han X."/>
            <person name="Sun S."/>
            <person name="Hou Z."/>
            <person name="He W."/>
            <person name="Dai G."/>
            <person name="Sun C."/>
            <person name="Schmutz J."/>
            <person name="Leebens-Mack J.H."/>
            <person name="Li F.W."/>
            <person name="Wang L."/>
        </authorList>
    </citation>
    <scope>NUCLEOTIDE SEQUENCE [LARGE SCALE GENOMIC DNA]</scope>
    <source>
        <strain evidence="2">cv. PW_Plant_1</strain>
    </source>
</reference>
<protein>
    <submittedName>
        <fullName evidence="1">Uncharacterized protein</fullName>
    </submittedName>
</protein>
<gene>
    <name evidence="1" type="ORF">O6H91_21G052200</name>
</gene>
<name>A0ACC2AKG2_DIPCM</name>
<evidence type="ECO:0000313" key="2">
    <source>
        <dbReference type="Proteomes" id="UP001162992"/>
    </source>
</evidence>
<sequence length="138" mass="15459">MERDFKHSRGPQSRERFQARVECGSRPFTIHLQVSAALHRWGKGVFNSSCRLELMGRASSSFKNKTSSISTFGKQRHKHSLPAVLTTRVTGRAKPDIVVAPGVFYLHLICKSKSEKTTAGQKPAVSWLSTTIQDFKTQ</sequence>
<dbReference type="EMBL" id="CM055112">
    <property type="protein sequence ID" value="KAJ7518047.1"/>
    <property type="molecule type" value="Genomic_DNA"/>
</dbReference>